<feature type="compositionally biased region" description="Basic and acidic residues" evidence="1">
    <location>
        <begin position="182"/>
        <end position="206"/>
    </location>
</feature>
<comment type="caution">
    <text evidence="3">The sequence shown here is derived from an EMBL/GenBank/DDBJ whole genome shotgun (WGS) entry which is preliminary data.</text>
</comment>
<dbReference type="PROSITE" id="PS51043">
    <property type="entry name" value="DDHD"/>
    <property type="match status" value="1"/>
</dbReference>
<feature type="region of interest" description="Disordered" evidence="1">
    <location>
        <begin position="178"/>
        <end position="213"/>
    </location>
</feature>
<evidence type="ECO:0000259" key="2">
    <source>
        <dbReference type="PROSITE" id="PS51043"/>
    </source>
</evidence>
<dbReference type="Pfam" id="PF02862">
    <property type="entry name" value="DDHD"/>
    <property type="match status" value="1"/>
</dbReference>
<dbReference type="PANTHER" id="PTHR23509">
    <property type="entry name" value="PA-PL1 PHOSPHOLIPASE FAMILY"/>
    <property type="match status" value="1"/>
</dbReference>
<name>A0A9P7B5H3_RHOMI</name>
<dbReference type="InterPro" id="IPR058055">
    <property type="entry name" value="PA-PLA1"/>
</dbReference>
<sequence length="971" mass="104844">MPPARDYFSFGIPGSDDHSLRGVGSDHLLTPSEALGYLSPLNSPRLAAAAGSSSSSSSSGHGLAALSKEISEAASEPISSEQLQARLAERAQANEARTRGRQLSPSQLAAVLSQDPSPAPEPQARFLHGGPPLSDLEAPSAALPNSEKRNKPIANSEWRAFSDEEEQRLQAAWRALQTDTEAQQRRDQKRGKETVKGEGGIRRVNEDEADPGDSPYLVPVGLDNLFTVSLLHHVLYPAFWTGTPVRVLLCHWFYAPPSPPPNAASLPSHLIKPYPVDPSLSAALDKAYNSIRPWDESYAAELGSALRGGKEAQQRLSVALGVLNEAGTEDNLGIEVIFENEGKGRVYSKGMMASVSKAFLSSGKSLGGGQVVLRGWDALREYLAEKTPKKTAAAAAAKPSQSEPAEPALPAKTSPPVPEKDATTGATSPEKSHRRNVSDGSTGERSSSKTRSESPGPGLFASIRNRIVGAPVPSEQPGPAPDGKGALPPTTGALPNETQEAVQLRREEIGTPDELVLVIHGIGQGLAGTYDSFSFVYACNAFRSACTTLSTSPTLSPLLNGKRAQFIPVLWRAELDFDEVDESADAADEHLANRFSLADIEVPNSIPFLRQVVSGLVLDVPFYLSPSHKTKMLKSVVRECNRIYTLFSRRNPDFEAKEGKVSIIAHSLGSVMAADILSSQPTFVKQPELSARTPGPRATPERANSQMQEGLTFAFDTRVLILVGSPLAFFLHLGKGQLIARKGRERTKNVGRDIALDRAGRYGCLACDTVYNVYAAADPVAFALNAAVDARYSKLIKPVPIPSTNQTLLQNLSDAYHRVSRIFDMSSLWGGGRGTAGEAKQTGEEAKEQADKQADEQAEAKSARPKTRPVGAMKRMPSERPRFGKGTSDNEWVERAEKRMKALNPSGCIDYFLPSDGINQYLDALTAHQDYWADPRFSTFVLTQLFADESHLEKTGREEVGIEEEDETEDS</sequence>
<proteinExistence type="predicted"/>
<dbReference type="GO" id="GO:0046872">
    <property type="term" value="F:metal ion binding"/>
    <property type="evidence" value="ECO:0007669"/>
    <property type="project" value="InterPro"/>
</dbReference>
<dbReference type="InterPro" id="IPR004177">
    <property type="entry name" value="DDHD_dom"/>
</dbReference>
<keyword evidence="4" id="KW-1185">Reference proteome</keyword>
<dbReference type="OrthoDB" id="69269at2759"/>
<dbReference type="GO" id="GO:0004620">
    <property type="term" value="F:phospholipase activity"/>
    <property type="evidence" value="ECO:0007669"/>
    <property type="project" value="TreeGrafter"/>
</dbReference>
<gene>
    <name evidence="3" type="ORF">C6P46_004988</name>
</gene>
<feature type="compositionally biased region" description="Low complexity" evidence="1">
    <location>
        <begin position="46"/>
        <end position="95"/>
    </location>
</feature>
<dbReference type="AlphaFoldDB" id="A0A9P7B5H3"/>
<feature type="region of interest" description="Disordered" evidence="1">
    <location>
        <begin position="390"/>
        <end position="494"/>
    </location>
</feature>
<dbReference type="SMART" id="SM01127">
    <property type="entry name" value="DDHD"/>
    <property type="match status" value="1"/>
</dbReference>
<reference evidence="3 4" key="1">
    <citation type="submission" date="2020-11" db="EMBL/GenBank/DDBJ databases">
        <title>Kefir isolates.</title>
        <authorList>
            <person name="Marcisauskas S."/>
            <person name="Kim Y."/>
            <person name="Blasche S."/>
        </authorList>
    </citation>
    <scope>NUCLEOTIDE SEQUENCE [LARGE SCALE GENOMIC DNA]</scope>
    <source>
        <strain evidence="3 4">KR</strain>
    </source>
</reference>
<feature type="region of interest" description="Disordered" evidence="1">
    <location>
        <begin position="45"/>
        <end position="159"/>
    </location>
</feature>
<feature type="compositionally biased region" description="Low complexity" evidence="1">
    <location>
        <begin position="390"/>
        <end position="408"/>
    </location>
</feature>
<evidence type="ECO:0000313" key="3">
    <source>
        <dbReference type="EMBL" id="KAG0659785.1"/>
    </source>
</evidence>
<protein>
    <recommendedName>
        <fullName evidence="2">DDHD domain-containing protein</fullName>
    </recommendedName>
</protein>
<feature type="domain" description="DDHD" evidence="2">
    <location>
        <begin position="713"/>
        <end position="947"/>
    </location>
</feature>
<dbReference type="PANTHER" id="PTHR23509:SF6">
    <property type="entry name" value="PHOSPHOLIPASE C1020.13C-RELATED"/>
    <property type="match status" value="1"/>
</dbReference>
<dbReference type="Proteomes" id="UP000777482">
    <property type="component" value="Unassembled WGS sequence"/>
</dbReference>
<organism evidence="3 4">
    <name type="scientific">Rhodotorula mucilaginosa</name>
    <name type="common">Yeast</name>
    <name type="synonym">Rhodotorula rubra</name>
    <dbReference type="NCBI Taxonomy" id="5537"/>
    <lineage>
        <taxon>Eukaryota</taxon>
        <taxon>Fungi</taxon>
        <taxon>Dikarya</taxon>
        <taxon>Basidiomycota</taxon>
        <taxon>Pucciniomycotina</taxon>
        <taxon>Microbotryomycetes</taxon>
        <taxon>Sporidiobolales</taxon>
        <taxon>Sporidiobolaceae</taxon>
        <taxon>Rhodotorula</taxon>
    </lineage>
</organism>
<dbReference type="GO" id="GO:0005737">
    <property type="term" value="C:cytoplasm"/>
    <property type="evidence" value="ECO:0007669"/>
    <property type="project" value="TreeGrafter"/>
</dbReference>
<feature type="compositionally biased region" description="Basic and acidic residues" evidence="1">
    <location>
        <begin position="841"/>
        <end position="862"/>
    </location>
</feature>
<feature type="region of interest" description="Disordered" evidence="1">
    <location>
        <begin position="833"/>
        <end position="888"/>
    </location>
</feature>
<accession>A0A9P7B5H3</accession>
<evidence type="ECO:0000313" key="4">
    <source>
        <dbReference type="Proteomes" id="UP000777482"/>
    </source>
</evidence>
<evidence type="ECO:0000256" key="1">
    <source>
        <dbReference type="SAM" id="MobiDB-lite"/>
    </source>
</evidence>
<dbReference type="EMBL" id="PUHQ01000050">
    <property type="protein sequence ID" value="KAG0659785.1"/>
    <property type="molecule type" value="Genomic_DNA"/>
</dbReference>